<proteinExistence type="predicted"/>
<dbReference type="InterPro" id="IPR040976">
    <property type="entry name" value="Pkinase_fungal"/>
</dbReference>
<gene>
    <name evidence="2" type="ORF">PISMIDRAFT_9469</name>
</gene>
<reference evidence="3" key="2">
    <citation type="submission" date="2015-01" db="EMBL/GenBank/DDBJ databases">
        <title>Evolutionary Origins and Diversification of the Mycorrhizal Mutualists.</title>
        <authorList>
            <consortium name="DOE Joint Genome Institute"/>
            <consortium name="Mycorrhizal Genomics Consortium"/>
            <person name="Kohler A."/>
            <person name="Kuo A."/>
            <person name="Nagy L.G."/>
            <person name="Floudas D."/>
            <person name="Copeland A."/>
            <person name="Barry K.W."/>
            <person name="Cichocki N."/>
            <person name="Veneault-Fourrey C."/>
            <person name="LaButti K."/>
            <person name="Lindquist E.A."/>
            <person name="Lipzen A."/>
            <person name="Lundell T."/>
            <person name="Morin E."/>
            <person name="Murat C."/>
            <person name="Riley R."/>
            <person name="Ohm R."/>
            <person name="Sun H."/>
            <person name="Tunlid A."/>
            <person name="Henrissat B."/>
            <person name="Grigoriev I.V."/>
            <person name="Hibbett D.S."/>
            <person name="Martin F."/>
        </authorList>
    </citation>
    <scope>NUCLEOTIDE SEQUENCE [LARGE SCALE GENOMIC DNA]</scope>
    <source>
        <strain evidence="3">441</strain>
    </source>
</reference>
<name>A0A0C9ZIB7_9AGAM</name>
<keyword evidence="3" id="KW-1185">Reference proteome</keyword>
<evidence type="ECO:0000313" key="2">
    <source>
        <dbReference type="EMBL" id="KIK25739.1"/>
    </source>
</evidence>
<dbReference type="Proteomes" id="UP000054018">
    <property type="component" value="Unassembled WGS sequence"/>
</dbReference>
<dbReference type="PANTHER" id="PTHR38248:SF2">
    <property type="entry name" value="FUNK1 11"/>
    <property type="match status" value="1"/>
</dbReference>
<evidence type="ECO:0000313" key="3">
    <source>
        <dbReference type="Proteomes" id="UP000054018"/>
    </source>
</evidence>
<dbReference type="AlphaFoldDB" id="A0A0C9ZIB7"/>
<dbReference type="EMBL" id="KN833706">
    <property type="protein sequence ID" value="KIK25739.1"/>
    <property type="molecule type" value="Genomic_DNA"/>
</dbReference>
<evidence type="ECO:0000259" key="1">
    <source>
        <dbReference type="Pfam" id="PF17667"/>
    </source>
</evidence>
<dbReference type="InterPro" id="IPR008266">
    <property type="entry name" value="Tyr_kinase_AS"/>
</dbReference>
<organism evidence="2 3">
    <name type="scientific">Pisolithus microcarpus 441</name>
    <dbReference type="NCBI Taxonomy" id="765257"/>
    <lineage>
        <taxon>Eukaryota</taxon>
        <taxon>Fungi</taxon>
        <taxon>Dikarya</taxon>
        <taxon>Basidiomycota</taxon>
        <taxon>Agaricomycotina</taxon>
        <taxon>Agaricomycetes</taxon>
        <taxon>Agaricomycetidae</taxon>
        <taxon>Boletales</taxon>
        <taxon>Sclerodermatineae</taxon>
        <taxon>Pisolithaceae</taxon>
        <taxon>Pisolithus</taxon>
    </lineage>
</organism>
<dbReference type="SUPFAM" id="SSF56112">
    <property type="entry name" value="Protein kinase-like (PK-like)"/>
    <property type="match status" value="1"/>
</dbReference>
<dbReference type="Gene3D" id="1.10.510.10">
    <property type="entry name" value="Transferase(Phosphotransferase) domain 1"/>
    <property type="match status" value="1"/>
</dbReference>
<reference evidence="2 3" key="1">
    <citation type="submission" date="2014-04" db="EMBL/GenBank/DDBJ databases">
        <authorList>
            <consortium name="DOE Joint Genome Institute"/>
            <person name="Kuo A."/>
            <person name="Kohler A."/>
            <person name="Costa M.D."/>
            <person name="Nagy L.G."/>
            <person name="Floudas D."/>
            <person name="Copeland A."/>
            <person name="Barry K.W."/>
            <person name="Cichocki N."/>
            <person name="Veneault-Fourrey C."/>
            <person name="LaButti K."/>
            <person name="Lindquist E.A."/>
            <person name="Lipzen A."/>
            <person name="Lundell T."/>
            <person name="Morin E."/>
            <person name="Murat C."/>
            <person name="Sun H."/>
            <person name="Tunlid A."/>
            <person name="Henrissat B."/>
            <person name="Grigoriev I.V."/>
            <person name="Hibbett D.S."/>
            <person name="Martin F."/>
            <person name="Nordberg H.P."/>
            <person name="Cantor M.N."/>
            <person name="Hua S.X."/>
        </authorList>
    </citation>
    <scope>NUCLEOTIDE SEQUENCE [LARGE SCALE GENOMIC DNA]</scope>
    <source>
        <strain evidence="2 3">441</strain>
    </source>
</reference>
<dbReference type="PANTHER" id="PTHR38248">
    <property type="entry name" value="FUNK1 6"/>
    <property type="match status" value="1"/>
</dbReference>
<sequence length="200" mass="22829">MPPVDTCGQPPRPILLFTRTLHFVLVDIYNILHRDISFNNILLFICATRWATTSHIQQEWENAIVNKKFRCGLLINFDYADILNAGKQGVSSGDCTGTMLFMAIDLLQEHTNLSEDFIHTFSHDLESLIYVLVWICVLYQALNKIHSDHSIEQTCLKQWALAKTSNDIQALCDQKIGQLSLRSVLSDFTPYFEPLKPTVT</sequence>
<dbReference type="Pfam" id="PF17667">
    <property type="entry name" value="Pkinase_fungal"/>
    <property type="match status" value="1"/>
</dbReference>
<protein>
    <recommendedName>
        <fullName evidence="1">Fungal-type protein kinase domain-containing protein</fullName>
    </recommendedName>
</protein>
<dbReference type="PROSITE" id="PS00109">
    <property type="entry name" value="PROTEIN_KINASE_TYR"/>
    <property type="match status" value="1"/>
</dbReference>
<dbReference type="InterPro" id="IPR011009">
    <property type="entry name" value="Kinase-like_dom_sf"/>
</dbReference>
<accession>A0A0C9ZIB7</accession>
<dbReference type="STRING" id="765257.A0A0C9ZIB7"/>
<dbReference type="HOGENOM" id="CLU_020482_1_0_1"/>
<dbReference type="OrthoDB" id="2690863at2759"/>
<dbReference type="GO" id="GO:0004672">
    <property type="term" value="F:protein kinase activity"/>
    <property type="evidence" value="ECO:0007669"/>
    <property type="project" value="InterPro"/>
</dbReference>
<feature type="domain" description="Fungal-type protein kinase" evidence="1">
    <location>
        <begin position="22"/>
        <end position="136"/>
    </location>
</feature>